<sequence precursor="true">MRTRSFLGTFLTSLAAPAAAGAFAIGSDFAIGSWVSPYGLPPPAIVYDAFGRCLMPQNCPDYEQMRRFLDRYERNHGQLFAPRGQTVEPPAQRRDVAPTPEAHIQPAYRAASQIRPEYEKAGTRVDVSPRVGR</sequence>
<dbReference type="OrthoDB" id="9885292at2"/>
<protein>
    <submittedName>
        <fullName evidence="3">Uncharacterized protein</fullName>
    </submittedName>
</protein>
<dbReference type="KEGG" id="app:CAP2UW1_1377"/>
<proteinExistence type="predicted"/>
<evidence type="ECO:0000256" key="2">
    <source>
        <dbReference type="SAM" id="SignalP"/>
    </source>
</evidence>
<dbReference type="EMBL" id="CP001715">
    <property type="protein sequence ID" value="ACV34701.1"/>
    <property type="molecule type" value="Genomic_DNA"/>
</dbReference>
<dbReference type="AlphaFoldDB" id="C7RSI8"/>
<accession>C7RSI8</accession>
<organism evidence="3">
    <name type="scientific">Accumulibacter regalis</name>
    <dbReference type="NCBI Taxonomy" id="522306"/>
    <lineage>
        <taxon>Bacteria</taxon>
        <taxon>Pseudomonadati</taxon>
        <taxon>Pseudomonadota</taxon>
        <taxon>Betaproteobacteria</taxon>
        <taxon>Candidatus Accumulibacter</taxon>
    </lineage>
</organism>
<dbReference type="HOGENOM" id="CLU_1902069_0_0_4"/>
<reference evidence="3" key="1">
    <citation type="submission" date="2009-08" db="EMBL/GenBank/DDBJ databases">
        <authorList>
            <consortium name="US DOE Joint Genome Institute"/>
            <person name="Lucas S."/>
            <person name="Copeland A."/>
            <person name="Lapidus A."/>
            <person name="Glavina del Rio T."/>
            <person name="Dalin E."/>
            <person name="Tice H."/>
            <person name="Bruce D."/>
            <person name="Barry K."/>
            <person name="Pitluck S."/>
            <person name="Lowry S."/>
            <person name="Larimer F."/>
            <person name="Land M."/>
            <person name="Hauser L."/>
            <person name="Kyrpides N."/>
            <person name="Ivanova N."/>
            <person name="McMahon K.D."/>
            <person name="Hugenholtz P."/>
        </authorList>
    </citation>
    <scope>NUCLEOTIDE SEQUENCE</scope>
    <source>
        <strain evidence="3">UW-1</strain>
    </source>
</reference>
<feature type="region of interest" description="Disordered" evidence="1">
    <location>
        <begin position="79"/>
        <end position="109"/>
    </location>
</feature>
<evidence type="ECO:0000313" key="3">
    <source>
        <dbReference type="EMBL" id="ACV34701.1"/>
    </source>
</evidence>
<evidence type="ECO:0000256" key="1">
    <source>
        <dbReference type="SAM" id="MobiDB-lite"/>
    </source>
</evidence>
<name>C7RSI8_ACCRE</name>
<dbReference type="STRING" id="522306.CAP2UW1_1377"/>
<reference evidence="3" key="2">
    <citation type="submission" date="2009-09" db="EMBL/GenBank/DDBJ databases">
        <title>Complete sequence of chromosome of Candidatus Accumulibacter phosphatis clade IIA str. UW-1.</title>
        <authorList>
            <consortium name="US DOE Joint Genome Institute"/>
            <person name="Martin H.G."/>
            <person name="Ivanova N."/>
            <person name="Kunin V."/>
            <person name="Warnecke F."/>
            <person name="Barry K."/>
            <person name="He S."/>
            <person name="Salamov A."/>
            <person name="Szeto E."/>
            <person name="Dalin E."/>
            <person name="Pangilinan J.L."/>
            <person name="Lapidus A."/>
            <person name="Lowry S."/>
            <person name="Kyrpides N.C."/>
            <person name="McMahon K.D."/>
            <person name="Hugenholtz P."/>
        </authorList>
    </citation>
    <scope>NUCLEOTIDE SEQUENCE [LARGE SCALE GENOMIC DNA]</scope>
    <source>
        <strain evidence="3">UW-1</strain>
    </source>
</reference>
<gene>
    <name evidence="3" type="ordered locus">CAP2UW1_1377</name>
</gene>
<feature type="signal peptide" evidence="2">
    <location>
        <begin position="1"/>
        <end position="20"/>
    </location>
</feature>
<keyword evidence="2" id="KW-0732">Signal</keyword>
<feature type="chain" id="PRO_5002983787" evidence="2">
    <location>
        <begin position="21"/>
        <end position="133"/>
    </location>
</feature>